<dbReference type="InParanoid" id="D8TT92"/>
<feature type="compositionally biased region" description="Low complexity" evidence="1">
    <location>
        <begin position="292"/>
        <end position="312"/>
    </location>
</feature>
<dbReference type="RefSeq" id="XP_002949715.1">
    <property type="nucleotide sequence ID" value="XM_002949669.1"/>
</dbReference>
<gene>
    <name evidence="2" type="ORF">VOLCADRAFT_104365</name>
</gene>
<sequence>MTALLSANTASDSFLYSFTPAAVGRGGQLTGSRRLRAYSVPGEPILPIPEGGEGHSDLQGIALSTSLSVPAMPVGRAAALGMSRCGSADRSQQQQHHHGTSSSLSSAAALSVNNLAGGGAAAAMPVIGGGGGTSSERILPPMRHSISGNPGIGLPKLDLPFLAFGGGGGTGGGGGGVPLERPVLGLSSSGRRSLSGTLCEVQSVSAPASFLDLPSPPPPTAAGPFEGSAPPSPPRSGAPAVLAPLRVSGVFAASGAGGCAAAAAPSFSSGPAAVGESSGGGWCGGGGGGGLLSSSSSRRHTSSAGLSEGGSFPPQPPPQGSLLPCTSEGAVASPLTPGLPYGSPYGPPRRSHSLTGSGGGSRLLADSDGGSAGGKRISDAREGPSEGANRACGSSDGGGGGGSGDATVNSSAAKALNDITADLQRSTGALLALRAPAFRSRSSPPPSAGAAKAAASAEASVAAGPPAAATVPPLSRTTLTALKESAPELQWALRVSVRRFFHMLRQELSSAVPAGRQQLGSTIHEAWATLDAYYESTAELVEALVENALDVTAAQAPPPPPPRTSANPDRQQRQVDAAGNGVIIETERAAEKLRAANEELRKQLEECRARLAESETRLTAAAARGAQPGGGGGAAAAPRPPPATTVTPPLESCYGTSPRRGKHAVVQPSRDGVAPTASDGTDGATGRTPGGGRGAAAVASPAPASPAAAATASRPPPATNACERPLRRFERSAVLARGATCDVMVIEEDDSDGDDDADTAEGSVDARRHMLTYHSASFAEWVRGARRRLPEVPERFLLEMAKIKKTPTCPTSWFGIVCSPDSVKLV</sequence>
<feature type="compositionally biased region" description="Low complexity" evidence="1">
    <location>
        <begin position="333"/>
        <end position="344"/>
    </location>
</feature>
<dbReference type="OrthoDB" id="552798at2759"/>
<dbReference type="Proteomes" id="UP000001058">
    <property type="component" value="Unassembled WGS sequence"/>
</dbReference>
<feature type="compositionally biased region" description="Gly residues" evidence="1">
    <location>
        <begin position="395"/>
        <end position="404"/>
    </location>
</feature>
<reference evidence="2 3" key="1">
    <citation type="journal article" date="2010" name="Science">
        <title>Genomic analysis of organismal complexity in the multicellular green alga Volvox carteri.</title>
        <authorList>
            <person name="Prochnik S.E."/>
            <person name="Umen J."/>
            <person name="Nedelcu A.M."/>
            <person name="Hallmann A."/>
            <person name="Miller S.M."/>
            <person name="Nishii I."/>
            <person name="Ferris P."/>
            <person name="Kuo A."/>
            <person name="Mitros T."/>
            <person name="Fritz-Laylin L.K."/>
            <person name="Hellsten U."/>
            <person name="Chapman J."/>
            <person name="Simakov O."/>
            <person name="Rensing S.A."/>
            <person name="Terry A."/>
            <person name="Pangilinan J."/>
            <person name="Kapitonov V."/>
            <person name="Jurka J."/>
            <person name="Salamov A."/>
            <person name="Shapiro H."/>
            <person name="Schmutz J."/>
            <person name="Grimwood J."/>
            <person name="Lindquist E."/>
            <person name="Lucas S."/>
            <person name="Grigoriev I.V."/>
            <person name="Schmitt R."/>
            <person name="Kirk D."/>
            <person name="Rokhsar D.S."/>
        </authorList>
    </citation>
    <scope>NUCLEOTIDE SEQUENCE [LARGE SCALE GENOMIC DNA]</scope>
    <source>
        <strain evidence="3">f. Nagariensis / Eve</strain>
    </source>
</reference>
<keyword evidence="3" id="KW-1185">Reference proteome</keyword>
<feature type="region of interest" description="Disordered" evidence="1">
    <location>
        <begin position="623"/>
        <end position="724"/>
    </location>
</feature>
<feature type="region of interest" description="Disordered" evidence="1">
    <location>
        <begin position="82"/>
        <end position="105"/>
    </location>
</feature>
<dbReference type="GeneID" id="9618777"/>
<feature type="region of interest" description="Disordered" evidence="1">
    <location>
        <begin position="209"/>
        <end position="237"/>
    </location>
</feature>
<name>D8TT92_VOLCA</name>
<evidence type="ECO:0000313" key="2">
    <source>
        <dbReference type="EMBL" id="EFJ49267.1"/>
    </source>
</evidence>
<feature type="region of interest" description="Disordered" evidence="1">
    <location>
        <begin position="553"/>
        <end position="581"/>
    </location>
</feature>
<evidence type="ECO:0000256" key="1">
    <source>
        <dbReference type="SAM" id="MobiDB-lite"/>
    </source>
</evidence>
<organism evidence="3">
    <name type="scientific">Volvox carteri f. nagariensis</name>
    <dbReference type="NCBI Taxonomy" id="3068"/>
    <lineage>
        <taxon>Eukaryota</taxon>
        <taxon>Viridiplantae</taxon>
        <taxon>Chlorophyta</taxon>
        <taxon>core chlorophytes</taxon>
        <taxon>Chlorophyceae</taxon>
        <taxon>CS clade</taxon>
        <taxon>Chlamydomonadales</taxon>
        <taxon>Volvocaceae</taxon>
        <taxon>Volvox</taxon>
    </lineage>
</organism>
<proteinExistence type="predicted"/>
<dbReference type="AlphaFoldDB" id="D8TT92"/>
<feature type="region of interest" description="Disordered" evidence="1">
    <location>
        <begin position="290"/>
        <end position="406"/>
    </location>
</feature>
<accession>D8TT92</accession>
<dbReference type="KEGG" id="vcn:VOLCADRAFT_104365"/>
<feature type="compositionally biased region" description="Low complexity" evidence="1">
    <location>
        <begin position="695"/>
        <end position="713"/>
    </location>
</feature>
<dbReference type="EMBL" id="GL378336">
    <property type="protein sequence ID" value="EFJ49267.1"/>
    <property type="molecule type" value="Genomic_DNA"/>
</dbReference>
<protein>
    <submittedName>
        <fullName evidence="2">Uncharacterized protein</fullName>
    </submittedName>
</protein>
<evidence type="ECO:0000313" key="3">
    <source>
        <dbReference type="Proteomes" id="UP000001058"/>
    </source>
</evidence>